<reference evidence="1 2" key="1">
    <citation type="submission" date="2023-09" db="EMBL/GenBank/DDBJ databases">
        <title>The genome sequence of Streptomyces anthocyanicus.</title>
        <authorList>
            <person name="Mo P."/>
        </authorList>
    </citation>
    <scope>NUCLEOTIDE SEQUENCE [LARGE SCALE GENOMIC DNA]</scope>
    <source>
        <strain evidence="1 2">JCM 4387</strain>
    </source>
</reference>
<organism evidence="1 2">
    <name type="scientific">Streptomyces violaceus</name>
    <name type="common">Streptomyces venezuelae</name>
    <dbReference type="NCBI Taxonomy" id="1936"/>
    <lineage>
        <taxon>Bacteria</taxon>
        <taxon>Bacillati</taxon>
        <taxon>Actinomycetota</taxon>
        <taxon>Actinomycetes</taxon>
        <taxon>Kitasatosporales</taxon>
        <taxon>Streptomycetaceae</taxon>
        <taxon>Streptomyces</taxon>
    </lineage>
</organism>
<evidence type="ECO:0008006" key="3">
    <source>
        <dbReference type="Google" id="ProtNLM"/>
    </source>
</evidence>
<proteinExistence type="predicted"/>
<sequence length="88" mass="9583">MTVTYDDGATLYISCDDGPTVRVLETSSSVVLCASAAGSKNRKCTGELRGEKVSVKLDRPVGKRIVLDAFTGRPVPYSEWPRTSRSWS</sequence>
<name>A0ABY9U0V5_STRVL</name>
<dbReference type="EMBL" id="CP134213">
    <property type="protein sequence ID" value="WND15980.1"/>
    <property type="molecule type" value="Genomic_DNA"/>
</dbReference>
<accession>A0ABY9U0V5</accession>
<keyword evidence="2" id="KW-1185">Reference proteome</keyword>
<evidence type="ECO:0000313" key="1">
    <source>
        <dbReference type="EMBL" id="WND15980.1"/>
    </source>
</evidence>
<evidence type="ECO:0000313" key="2">
    <source>
        <dbReference type="Proteomes" id="UP001249394"/>
    </source>
</evidence>
<gene>
    <name evidence="1" type="ORF">RI060_00780</name>
</gene>
<dbReference type="Proteomes" id="UP001249394">
    <property type="component" value="Chromosome"/>
</dbReference>
<protein>
    <recommendedName>
        <fullName evidence="3">DUF2283 domain-containing protein</fullName>
    </recommendedName>
</protein>